<gene>
    <name evidence="3" type="ORF">ENS64_00560</name>
</gene>
<organism evidence="3">
    <name type="scientific">Schlesneria paludicola</name>
    <dbReference type="NCBI Taxonomy" id="360056"/>
    <lineage>
        <taxon>Bacteria</taxon>
        <taxon>Pseudomonadati</taxon>
        <taxon>Planctomycetota</taxon>
        <taxon>Planctomycetia</taxon>
        <taxon>Planctomycetales</taxon>
        <taxon>Planctomycetaceae</taxon>
        <taxon>Schlesneria</taxon>
    </lineage>
</organism>
<dbReference type="EMBL" id="DSVQ01000001">
    <property type="protein sequence ID" value="HGT37752.1"/>
    <property type="molecule type" value="Genomic_DNA"/>
</dbReference>
<accession>A0A7C4LIA5</accession>
<sequence>MTVRRLSLRCRAEPPTVPGGEADRAPTPLGRGSEPTARSERDGGSLAHRGTMVFRVTRSRRIALWRRVTFLAAVAVLLCGKGGSARADVFTVRLDDGEVVKVAARHAGTGQGAYALEFSDGQIHLIPADRVVSQEAQPDPPPISHEEQLSRLVAEFGETRTLTDIAKPFVIVLVRSSQRPWEPSVEKRLEAVVTQAGKFFRGMQTSFLEFVKQAHVETTPVKYPLPVIIFEHDQQFNAYAVATSDGKGLSAPSTAAFYDVLSNRLVLRLSECTTFDTPLHEAVHQQVYNRGILQRLAPIPFWFHEGLATGFEGDGERIRSGPRAISDRYGQMALRAKVVDWREIIANDRAFQGDVLAGEAYGHAWGLHWLLVTKYRTEYHKLVRHFAAKKPLEVDRPDERIAEFERIVGKSVDVLQREFHTELPRAMARRKH</sequence>
<evidence type="ECO:0000259" key="2">
    <source>
        <dbReference type="Pfam" id="PF07607"/>
    </source>
</evidence>
<feature type="region of interest" description="Disordered" evidence="1">
    <location>
        <begin position="1"/>
        <end position="45"/>
    </location>
</feature>
<reference evidence="3" key="1">
    <citation type="journal article" date="2020" name="mSystems">
        <title>Genome- and Community-Level Interaction Insights into Carbon Utilization and Element Cycling Functions of Hydrothermarchaeota in Hydrothermal Sediment.</title>
        <authorList>
            <person name="Zhou Z."/>
            <person name="Liu Y."/>
            <person name="Xu W."/>
            <person name="Pan J."/>
            <person name="Luo Z.H."/>
            <person name="Li M."/>
        </authorList>
    </citation>
    <scope>NUCLEOTIDE SEQUENCE [LARGE SCALE GENOMIC DNA]</scope>
    <source>
        <strain evidence="3">SpSt-508</strain>
    </source>
</reference>
<comment type="caution">
    <text evidence="3">The sequence shown here is derived from an EMBL/GenBank/DDBJ whole genome shotgun (WGS) entry which is preliminary data.</text>
</comment>
<feature type="domain" description="DUF1570" evidence="2">
    <location>
        <begin position="278"/>
        <end position="393"/>
    </location>
</feature>
<evidence type="ECO:0000256" key="1">
    <source>
        <dbReference type="SAM" id="MobiDB-lite"/>
    </source>
</evidence>
<dbReference type="AlphaFoldDB" id="A0A7C4LIA5"/>
<name>A0A7C4LIA5_9PLAN</name>
<dbReference type="InterPro" id="IPR011464">
    <property type="entry name" value="DUF1570"/>
</dbReference>
<dbReference type="Pfam" id="PF07607">
    <property type="entry name" value="DUF1570"/>
    <property type="match status" value="1"/>
</dbReference>
<proteinExistence type="predicted"/>
<evidence type="ECO:0000313" key="3">
    <source>
        <dbReference type="EMBL" id="HGT37752.1"/>
    </source>
</evidence>
<protein>
    <submittedName>
        <fullName evidence="3">DUF1570 domain-containing protein</fullName>
    </submittedName>
</protein>